<evidence type="ECO:0000259" key="1">
    <source>
        <dbReference type="Pfam" id="PF14289"/>
    </source>
</evidence>
<comment type="caution">
    <text evidence="2">The sequence shown here is derived from an EMBL/GenBank/DDBJ whole genome shotgun (WGS) entry which is preliminary data.</text>
</comment>
<dbReference type="Proteomes" id="UP000824156">
    <property type="component" value="Unassembled WGS sequence"/>
</dbReference>
<evidence type="ECO:0000313" key="2">
    <source>
        <dbReference type="EMBL" id="HIX53602.1"/>
    </source>
</evidence>
<accession>A0A9D2AX92</accession>
<evidence type="ECO:0000313" key="3">
    <source>
        <dbReference type="Proteomes" id="UP000824156"/>
    </source>
</evidence>
<dbReference type="AlphaFoldDB" id="A0A9D2AX92"/>
<organism evidence="2 3">
    <name type="scientific">Candidatus Sphingobacterium stercoripullorum</name>
    <dbReference type="NCBI Taxonomy" id="2838759"/>
    <lineage>
        <taxon>Bacteria</taxon>
        <taxon>Pseudomonadati</taxon>
        <taxon>Bacteroidota</taxon>
        <taxon>Sphingobacteriia</taxon>
        <taxon>Sphingobacteriales</taxon>
        <taxon>Sphingobacteriaceae</taxon>
        <taxon>Sphingobacterium</taxon>
    </lineage>
</organism>
<name>A0A9D2AX92_9SPHI</name>
<gene>
    <name evidence="2" type="ORF">H9853_01145</name>
</gene>
<dbReference type="EMBL" id="DXEZ01000030">
    <property type="protein sequence ID" value="HIX53602.1"/>
    <property type="molecule type" value="Genomic_DNA"/>
</dbReference>
<proteinExistence type="predicted"/>
<dbReference type="Pfam" id="PF14289">
    <property type="entry name" value="DUF4369"/>
    <property type="match status" value="1"/>
</dbReference>
<reference evidence="2" key="2">
    <citation type="submission" date="2021-04" db="EMBL/GenBank/DDBJ databases">
        <authorList>
            <person name="Gilroy R."/>
        </authorList>
    </citation>
    <scope>NUCLEOTIDE SEQUENCE</scope>
    <source>
        <strain evidence="2">1719</strain>
    </source>
</reference>
<protein>
    <submittedName>
        <fullName evidence="2">DUF4369 domain-containing protein</fullName>
    </submittedName>
</protein>
<feature type="non-terminal residue" evidence="2">
    <location>
        <position position="184"/>
    </location>
</feature>
<dbReference type="InterPro" id="IPR025380">
    <property type="entry name" value="DUF4369"/>
</dbReference>
<dbReference type="PROSITE" id="PS51257">
    <property type="entry name" value="PROKAR_LIPOPROTEIN"/>
    <property type="match status" value="1"/>
</dbReference>
<sequence>MKNILIAMMGVFFLLQSCAEKTQKNEFILKGEITGIEDGTAELVLTDEENRESTVVDSVKIVNGKFEFSQKLEAPELFAINLLPGNFSLTLFLEPGDIEVIIDTLNAIHYDYSEYGGGKGARLTEYQVKGSKSEGVIQTYEEHPTIKAAKDFYKEKNKAFDQEEDSDKKEDIRAEIIQFREQQV</sequence>
<feature type="domain" description="DUF4369" evidence="1">
    <location>
        <begin position="27"/>
        <end position="133"/>
    </location>
</feature>
<reference evidence="2" key="1">
    <citation type="journal article" date="2021" name="PeerJ">
        <title>Extensive microbial diversity within the chicken gut microbiome revealed by metagenomics and culture.</title>
        <authorList>
            <person name="Gilroy R."/>
            <person name="Ravi A."/>
            <person name="Getino M."/>
            <person name="Pursley I."/>
            <person name="Horton D.L."/>
            <person name="Alikhan N.F."/>
            <person name="Baker D."/>
            <person name="Gharbi K."/>
            <person name="Hall N."/>
            <person name="Watson M."/>
            <person name="Adriaenssens E.M."/>
            <person name="Foster-Nyarko E."/>
            <person name="Jarju S."/>
            <person name="Secka A."/>
            <person name="Antonio M."/>
            <person name="Oren A."/>
            <person name="Chaudhuri R.R."/>
            <person name="La Ragione R."/>
            <person name="Hildebrand F."/>
            <person name="Pallen M.J."/>
        </authorList>
    </citation>
    <scope>NUCLEOTIDE SEQUENCE</scope>
    <source>
        <strain evidence="2">1719</strain>
    </source>
</reference>